<dbReference type="InterPro" id="IPR051311">
    <property type="entry name" value="DedA_domain"/>
</dbReference>
<feature type="domain" description="VTT" evidence="2">
    <location>
        <begin position="22"/>
        <end position="135"/>
    </location>
</feature>
<gene>
    <name evidence="3" type="ORF">EPV75_01680</name>
</gene>
<accession>A0A451G4Q8</accession>
<keyword evidence="1" id="KW-0472">Membrane</keyword>
<dbReference type="EMBL" id="CP035033">
    <property type="protein sequence ID" value="QAB14466.1"/>
    <property type="molecule type" value="Genomic_DNA"/>
</dbReference>
<dbReference type="Pfam" id="PF09335">
    <property type="entry name" value="VTT_dom"/>
    <property type="match status" value="1"/>
</dbReference>
<evidence type="ECO:0000313" key="3">
    <source>
        <dbReference type="EMBL" id="QAB14466.1"/>
    </source>
</evidence>
<feature type="transmembrane region" description="Helical" evidence="1">
    <location>
        <begin position="87"/>
        <end position="109"/>
    </location>
</feature>
<evidence type="ECO:0000256" key="1">
    <source>
        <dbReference type="SAM" id="Phobius"/>
    </source>
</evidence>
<organism evidence="3 4">
    <name type="scientific">Hydrogenovibrio thermophilus</name>
    <dbReference type="NCBI Taxonomy" id="265883"/>
    <lineage>
        <taxon>Bacteria</taxon>
        <taxon>Pseudomonadati</taxon>
        <taxon>Pseudomonadota</taxon>
        <taxon>Gammaproteobacteria</taxon>
        <taxon>Thiotrichales</taxon>
        <taxon>Piscirickettsiaceae</taxon>
        <taxon>Hydrogenovibrio</taxon>
    </lineage>
</organism>
<dbReference type="InterPro" id="IPR032816">
    <property type="entry name" value="VTT_dom"/>
</dbReference>
<feature type="transmembrane region" description="Helical" evidence="1">
    <location>
        <begin position="115"/>
        <end position="142"/>
    </location>
</feature>
<dbReference type="PANTHER" id="PTHR42709:SF4">
    <property type="entry name" value="INNER MEMBRANE PROTEIN YQAA"/>
    <property type="match status" value="1"/>
</dbReference>
<dbReference type="PANTHER" id="PTHR42709">
    <property type="entry name" value="ALKALINE PHOSPHATASE LIKE PROTEIN"/>
    <property type="match status" value="1"/>
</dbReference>
<dbReference type="RefSeq" id="WP_128384269.1">
    <property type="nucleotide sequence ID" value="NZ_CP035033.1"/>
</dbReference>
<dbReference type="GO" id="GO:0005886">
    <property type="term" value="C:plasma membrane"/>
    <property type="evidence" value="ECO:0007669"/>
    <property type="project" value="UniProtKB-ARBA"/>
</dbReference>
<reference evidence="3 4" key="1">
    <citation type="journal article" date="2018" name="Environ. Microbiol.">
        <title>Genomes of ubiquitous marine and hypersaline Hydrogenovibrio, Thiomicrorhabdus and Thiomicrospira spp. encode a diversity of mechanisms to sustain chemolithoautotrophy in heterogeneous environments.</title>
        <authorList>
            <person name="Scott K.M."/>
            <person name="Williams J."/>
            <person name="Porter C.M.B."/>
            <person name="Russel S."/>
            <person name="Harmer T.L."/>
            <person name="Paul J.H."/>
            <person name="Antonen K.M."/>
            <person name="Bridges M.K."/>
            <person name="Camper G.J."/>
            <person name="Campla C.K."/>
            <person name="Casella L.G."/>
            <person name="Chase E."/>
            <person name="Conrad J.W."/>
            <person name="Cruz M.C."/>
            <person name="Dunlap D.S."/>
            <person name="Duran L."/>
            <person name="Fahsbender E.M."/>
            <person name="Goldsmith D.B."/>
            <person name="Keeley R.F."/>
            <person name="Kondoff M.R."/>
            <person name="Kussy B.I."/>
            <person name="Lane M.K."/>
            <person name="Lawler S."/>
            <person name="Leigh B.A."/>
            <person name="Lewis C."/>
            <person name="Lostal L.M."/>
            <person name="Marking D."/>
            <person name="Mancera P.A."/>
            <person name="McClenthan E.C."/>
            <person name="McIntyre E.A."/>
            <person name="Mine J.A."/>
            <person name="Modi S."/>
            <person name="Moore B.D."/>
            <person name="Morgan W.A."/>
            <person name="Nelson K.M."/>
            <person name="Nguyen K.N."/>
            <person name="Ogburn N."/>
            <person name="Parrino D.G."/>
            <person name="Pedapudi A.D."/>
            <person name="Pelham R.P."/>
            <person name="Preece A.M."/>
            <person name="Rampersad E.A."/>
            <person name="Richardson J.C."/>
            <person name="Rodgers C.M."/>
            <person name="Schaffer B.L."/>
            <person name="Sheridan N.E."/>
            <person name="Solone M.R."/>
            <person name="Staley Z.R."/>
            <person name="Tabuchi M."/>
            <person name="Waide R.J."/>
            <person name="Wanjugi P.W."/>
            <person name="Young S."/>
            <person name="Clum A."/>
            <person name="Daum C."/>
            <person name="Huntemann M."/>
            <person name="Ivanova N."/>
            <person name="Kyrpides N."/>
            <person name="Mikhailova N."/>
            <person name="Palaniappan K."/>
            <person name="Pillay M."/>
            <person name="Reddy T.B.K."/>
            <person name="Shapiro N."/>
            <person name="Stamatis D."/>
            <person name="Varghese N."/>
            <person name="Woyke T."/>
            <person name="Boden R."/>
            <person name="Freyermuth S.K."/>
            <person name="Kerfeld C.A."/>
        </authorList>
    </citation>
    <scope>NUCLEOTIDE SEQUENCE [LARGE SCALE GENOMIC DNA]</scope>
    <source>
        <strain evidence="3 4">JR-2</strain>
    </source>
</reference>
<proteinExistence type="predicted"/>
<feature type="transmembrane region" description="Helical" evidence="1">
    <location>
        <begin position="40"/>
        <end position="62"/>
    </location>
</feature>
<dbReference type="Proteomes" id="UP000285478">
    <property type="component" value="Chromosome"/>
</dbReference>
<evidence type="ECO:0000259" key="2">
    <source>
        <dbReference type="Pfam" id="PF09335"/>
    </source>
</evidence>
<sequence>MDAYLSLFALSFLAATLFPAGSEVLLVSLAAAGKDPFTLWVWATAGNSLGSIVNYGLGRYLLHFQDRRWFPVKPEALAKTQHWFQRYGTWSLLLAWAPIFGDALTLVAGVMRVKFVWFVVLVVTGKGVRYAILLGLMGWFGWA</sequence>
<name>A0A451G4Q8_9GAMM</name>
<evidence type="ECO:0000313" key="4">
    <source>
        <dbReference type="Proteomes" id="UP000285478"/>
    </source>
</evidence>
<dbReference type="KEGG" id="htr:EPV75_01680"/>
<dbReference type="AlphaFoldDB" id="A0A451G4Q8"/>
<keyword evidence="1" id="KW-0812">Transmembrane</keyword>
<protein>
    <submittedName>
        <fullName evidence="3">DedA family protein</fullName>
    </submittedName>
</protein>
<keyword evidence="4" id="KW-1185">Reference proteome</keyword>
<keyword evidence="1" id="KW-1133">Transmembrane helix</keyword>